<dbReference type="GO" id="GO:0016747">
    <property type="term" value="F:acyltransferase activity, transferring groups other than amino-acyl groups"/>
    <property type="evidence" value="ECO:0007669"/>
    <property type="project" value="InterPro"/>
</dbReference>
<keyword evidence="8" id="KW-0808">Transferase</keyword>
<dbReference type="CDD" id="cd04301">
    <property type="entry name" value="NAT_SF"/>
    <property type="match status" value="1"/>
</dbReference>
<keyword evidence="3 5" id="KW-0067">ATP-binding</keyword>
<dbReference type="InterPro" id="IPR003781">
    <property type="entry name" value="CoA-bd"/>
</dbReference>
<feature type="domain" description="N-acetyltransferase" evidence="7">
    <location>
        <begin position="735"/>
        <end position="891"/>
    </location>
</feature>
<organism evidence="8 9">
    <name type="scientific">Syntrophus gentianae</name>
    <dbReference type="NCBI Taxonomy" id="43775"/>
    <lineage>
        <taxon>Bacteria</taxon>
        <taxon>Pseudomonadati</taxon>
        <taxon>Thermodesulfobacteriota</taxon>
        <taxon>Syntrophia</taxon>
        <taxon>Syntrophales</taxon>
        <taxon>Syntrophaceae</taxon>
        <taxon>Syntrophus</taxon>
    </lineage>
</organism>
<dbReference type="Gene3D" id="3.40.50.261">
    <property type="entry name" value="Succinyl-CoA synthetase domains"/>
    <property type="match status" value="2"/>
</dbReference>
<dbReference type="SUPFAM" id="SSF56059">
    <property type="entry name" value="Glutathione synthetase ATP-binding domain-like"/>
    <property type="match status" value="1"/>
</dbReference>
<dbReference type="PROSITE" id="PS50975">
    <property type="entry name" value="ATP_GRASP"/>
    <property type="match status" value="1"/>
</dbReference>
<dbReference type="STRING" id="43775.SAMN04489760_13323"/>
<gene>
    <name evidence="8" type="ORF">SAMN04489760_13323</name>
</gene>
<evidence type="ECO:0000256" key="5">
    <source>
        <dbReference type="PROSITE-ProRule" id="PRU00409"/>
    </source>
</evidence>
<keyword evidence="2 5" id="KW-0547">Nucleotide-binding</keyword>
<reference evidence="8 9" key="1">
    <citation type="submission" date="2016-10" db="EMBL/GenBank/DDBJ databases">
        <authorList>
            <person name="de Groot N.N."/>
        </authorList>
    </citation>
    <scope>NUCLEOTIDE SEQUENCE [LARGE SCALE GENOMIC DNA]</scope>
    <source>
        <strain evidence="8 9">DSM 8423</strain>
    </source>
</reference>
<dbReference type="PANTHER" id="PTHR43334:SF1">
    <property type="entry name" value="3-HYDROXYPROPIONATE--COA LIGASE [ADP-FORMING]"/>
    <property type="match status" value="1"/>
</dbReference>
<dbReference type="Gene3D" id="3.40.630.30">
    <property type="match status" value="1"/>
</dbReference>
<dbReference type="GO" id="GO:0005524">
    <property type="term" value="F:ATP binding"/>
    <property type="evidence" value="ECO:0007669"/>
    <property type="project" value="UniProtKB-UniRule"/>
</dbReference>
<dbReference type="GO" id="GO:0043758">
    <property type="term" value="F:acetate-CoA ligase (ADP-forming) activity"/>
    <property type="evidence" value="ECO:0007669"/>
    <property type="project" value="InterPro"/>
</dbReference>
<dbReference type="SUPFAM" id="SSF52210">
    <property type="entry name" value="Succinyl-CoA synthetase domains"/>
    <property type="match status" value="2"/>
</dbReference>
<dbReference type="PROSITE" id="PS51186">
    <property type="entry name" value="GNAT"/>
    <property type="match status" value="1"/>
</dbReference>
<dbReference type="FunFam" id="3.30.1490.20:FF:000020">
    <property type="entry name" value="Protein lysine acetyltransferase"/>
    <property type="match status" value="1"/>
</dbReference>
<evidence type="ECO:0000313" key="8">
    <source>
        <dbReference type="EMBL" id="SEM67533.1"/>
    </source>
</evidence>
<evidence type="ECO:0000256" key="3">
    <source>
        <dbReference type="ARBA" id="ARBA00022840"/>
    </source>
</evidence>
<protein>
    <submittedName>
        <fullName evidence="8">Acetyltransferase</fullName>
    </submittedName>
</protein>
<dbReference type="Gene3D" id="3.30.1490.20">
    <property type="entry name" value="ATP-grasp fold, A domain"/>
    <property type="match status" value="1"/>
</dbReference>
<dbReference type="SMART" id="SM00881">
    <property type="entry name" value="CoA_binding"/>
    <property type="match status" value="1"/>
</dbReference>
<dbReference type="Pfam" id="PF13380">
    <property type="entry name" value="CoA_binding_2"/>
    <property type="match status" value="1"/>
</dbReference>
<dbReference type="SUPFAM" id="SSF51735">
    <property type="entry name" value="NAD(P)-binding Rossmann-fold domains"/>
    <property type="match status" value="1"/>
</dbReference>
<dbReference type="InterPro" id="IPR036291">
    <property type="entry name" value="NAD(P)-bd_dom_sf"/>
</dbReference>
<dbReference type="Pfam" id="PF13549">
    <property type="entry name" value="ATP-grasp_5"/>
    <property type="match status" value="1"/>
</dbReference>
<name>A0A1H8AAD8_9BACT</name>
<dbReference type="OrthoDB" id="9791027at2"/>
<dbReference type="PANTHER" id="PTHR43334">
    <property type="entry name" value="ACETATE--COA LIGASE [ADP-FORMING]"/>
    <property type="match status" value="1"/>
</dbReference>
<evidence type="ECO:0000256" key="2">
    <source>
        <dbReference type="ARBA" id="ARBA00022741"/>
    </source>
</evidence>
<evidence type="ECO:0000256" key="1">
    <source>
        <dbReference type="ARBA" id="ARBA00022598"/>
    </source>
</evidence>
<dbReference type="Pfam" id="PF13607">
    <property type="entry name" value="Succ_CoA_lig"/>
    <property type="match status" value="1"/>
</dbReference>
<dbReference type="GO" id="GO:0046872">
    <property type="term" value="F:metal ion binding"/>
    <property type="evidence" value="ECO:0007669"/>
    <property type="project" value="InterPro"/>
</dbReference>
<accession>A0A1H8AAD8</accession>
<dbReference type="AlphaFoldDB" id="A0A1H8AAD8"/>
<dbReference type="InterPro" id="IPR016181">
    <property type="entry name" value="Acyl_CoA_acyltransferase"/>
</dbReference>
<proteinExistence type="inferred from homology"/>
<keyword evidence="1" id="KW-0436">Ligase</keyword>
<feature type="domain" description="ATP-grasp" evidence="6">
    <location>
        <begin position="493"/>
        <end position="529"/>
    </location>
</feature>
<dbReference type="Pfam" id="PF13302">
    <property type="entry name" value="Acetyltransf_3"/>
    <property type="match status" value="1"/>
</dbReference>
<dbReference type="EMBL" id="FOBS01000033">
    <property type="protein sequence ID" value="SEM67533.1"/>
    <property type="molecule type" value="Genomic_DNA"/>
</dbReference>
<dbReference type="InterPro" id="IPR016102">
    <property type="entry name" value="Succinyl-CoA_synth-like"/>
</dbReference>
<dbReference type="SUPFAM" id="SSF55729">
    <property type="entry name" value="Acyl-CoA N-acyltransferases (Nat)"/>
    <property type="match status" value="1"/>
</dbReference>
<dbReference type="InterPro" id="IPR051538">
    <property type="entry name" value="Acyl-CoA_Synth/Transferase"/>
</dbReference>
<dbReference type="Proteomes" id="UP000198744">
    <property type="component" value="Unassembled WGS sequence"/>
</dbReference>
<evidence type="ECO:0000259" key="7">
    <source>
        <dbReference type="PROSITE" id="PS51186"/>
    </source>
</evidence>
<dbReference type="InterPro" id="IPR032875">
    <property type="entry name" value="Succ_CoA_lig_flav_dom"/>
</dbReference>
<dbReference type="InterPro" id="IPR043938">
    <property type="entry name" value="Ligase_CoA_dom"/>
</dbReference>
<evidence type="ECO:0000259" key="6">
    <source>
        <dbReference type="PROSITE" id="PS50975"/>
    </source>
</evidence>
<evidence type="ECO:0000313" key="9">
    <source>
        <dbReference type="Proteomes" id="UP000198744"/>
    </source>
</evidence>
<dbReference type="Gene3D" id="3.40.50.720">
    <property type="entry name" value="NAD(P)-binding Rossmann-like Domain"/>
    <property type="match status" value="1"/>
</dbReference>
<keyword evidence="9" id="KW-1185">Reference proteome</keyword>
<dbReference type="InterPro" id="IPR013815">
    <property type="entry name" value="ATP_grasp_subdomain_1"/>
</dbReference>
<dbReference type="Pfam" id="PF19045">
    <property type="entry name" value="Ligase_CoA_2"/>
    <property type="match status" value="1"/>
</dbReference>
<dbReference type="RefSeq" id="WP_093884579.1">
    <property type="nucleotide sequence ID" value="NZ_FOBS01000033.1"/>
</dbReference>
<evidence type="ECO:0000256" key="4">
    <source>
        <dbReference type="ARBA" id="ARBA00060888"/>
    </source>
</evidence>
<comment type="similarity">
    <text evidence="4">In the N-terminal section; belongs to the acetate CoA ligase alpha subunit family.</text>
</comment>
<sequence>MGRIQTMFNPRTIALIGASEKPGTVGRTTLENLLCSKKRKIYPINPAREFLLGIKSYSDITVVPGHVDLAVIATPAYSVPKMVEKCGLAGVDGVVILSAGFRETGEEGKLLEDEIGEIGKRYGMRILGPNCVGLVRPSTNLKVTLLENTPPPGDIAFISQSAALGSAILDWAADAGIGFSMFVSLGDMIDIDFGDMIDFLEEYDEATQSVLIYMESVGQARKFMSAARRFARRKPIIVLKPGRSVESAKAVQSHTGAMAGDDAVYSAAFRRAGILRVEEIAELFDAAEVLCSGKLPQGKRVAIIGSAGLSVMTTDSVIKRGGELAALSPESTGQLNTVMPSYWNKANPVYLRGGATVEQYIHTLSICIKDKAVDGVLVNYVPLNSASSTEVAQAVTDIAGKTSKPIIATWTGGKDIQEGKQTFLKHGIPVYDTPEEAVRSYMNMYNYKRYLDRLYETPAQLPEQDAPPKDRLKEILRNALAQGQTLLNEQESKEFLLAYGIPVTMPQVARNPEEAAVIAEKMGYPVVIKIVSPDLFHKMDVGGVMLGIESSNDMKSAYAKLIENVKKHAPAAALSGVAVEKMMIDVDYEILLGAKKDKDFGSVLLFGTGGTMTEAIRDYAIGLPPLNKSLATMLMEDTKAYRMLQGFRGRPTADLQRVEEIIVNFSNLVVDFPEIVEIDVNPLAISAGNVAALDARIVIERVDMTGASSAHPHLAISPYPAKYISSWMLPPDTKVILRPIRPEDEPAKYEMLFSSSPDSLRTRFFSPMKEIPHKFLIYFVNVDYDRNISIIAEIEENKKKKMIGAASIFMNADGTSGELAAFVHDAYQGRGLGPKFVHILLDIAREKSLHQVRAEVLRENTRMAGIFRNFGFSARHLEADVIEYRLKLNGPLSLLRASSNLFL</sequence>
<dbReference type="Gene3D" id="3.30.470.20">
    <property type="entry name" value="ATP-grasp fold, B domain"/>
    <property type="match status" value="1"/>
</dbReference>
<dbReference type="InterPro" id="IPR000182">
    <property type="entry name" value="GNAT_dom"/>
</dbReference>
<dbReference type="InterPro" id="IPR011761">
    <property type="entry name" value="ATP-grasp"/>
</dbReference>